<dbReference type="AlphaFoldDB" id="A0A941DR12"/>
<keyword evidence="1" id="KW-1133">Transmembrane helix</keyword>
<reference evidence="2" key="1">
    <citation type="submission" date="2021-04" db="EMBL/GenBank/DDBJ databases">
        <title>Isolation and polyphasic classification of algal microorganism.</title>
        <authorList>
            <person name="Wang S."/>
        </authorList>
    </citation>
    <scope>NUCLEOTIDE SEQUENCE</scope>
    <source>
        <strain evidence="2">720a</strain>
    </source>
</reference>
<feature type="transmembrane region" description="Helical" evidence="1">
    <location>
        <begin position="72"/>
        <end position="94"/>
    </location>
</feature>
<evidence type="ECO:0000313" key="3">
    <source>
        <dbReference type="Proteomes" id="UP000675284"/>
    </source>
</evidence>
<organism evidence="2 3">
    <name type="scientific">Virgibacillus salarius</name>
    <dbReference type="NCBI Taxonomy" id="447199"/>
    <lineage>
        <taxon>Bacteria</taxon>
        <taxon>Bacillati</taxon>
        <taxon>Bacillota</taxon>
        <taxon>Bacilli</taxon>
        <taxon>Bacillales</taxon>
        <taxon>Bacillaceae</taxon>
        <taxon>Virgibacillus</taxon>
    </lineage>
</organism>
<proteinExistence type="predicted"/>
<feature type="transmembrane region" description="Helical" evidence="1">
    <location>
        <begin position="159"/>
        <end position="179"/>
    </location>
</feature>
<feature type="transmembrane region" description="Helical" evidence="1">
    <location>
        <begin position="134"/>
        <end position="152"/>
    </location>
</feature>
<name>A0A941DR12_9BACI</name>
<feature type="transmembrane region" description="Helical" evidence="1">
    <location>
        <begin position="6"/>
        <end position="26"/>
    </location>
</feature>
<dbReference type="RefSeq" id="WP_166529917.1">
    <property type="nucleotide sequence ID" value="NZ_JAGSOT010000005.1"/>
</dbReference>
<feature type="transmembrane region" description="Helical" evidence="1">
    <location>
        <begin position="185"/>
        <end position="208"/>
    </location>
</feature>
<comment type="caution">
    <text evidence="2">The sequence shown here is derived from an EMBL/GenBank/DDBJ whole genome shotgun (WGS) entry which is preliminary data.</text>
</comment>
<keyword evidence="1" id="KW-0812">Transmembrane</keyword>
<dbReference type="Proteomes" id="UP000675284">
    <property type="component" value="Unassembled WGS sequence"/>
</dbReference>
<evidence type="ECO:0000313" key="2">
    <source>
        <dbReference type="EMBL" id="MBR7794965.1"/>
    </source>
</evidence>
<keyword evidence="3" id="KW-1185">Reference proteome</keyword>
<gene>
    <name evidence="2" type="ORF">KCX74_02780</name>
</gene>
<dbReference type="EMBL" id="JAGSOT010000005">
    <property type="protein sequence ID" value="MBR7794965.1"/>
    <property type="molecule type" value="Genomic_DNA"/>
</dbReference>
<evidence type="ECO:0000256" key="1">
    <source>
        <dbReference type="SAM" id="Phobius"/>
    </source>
</evidence>
<sequence length="215" mass="24902">MPSATVLTTISIHVISMSVGFIAYFLSSNLPIAERKQVSQQMISYLVNFVIFIWIGKIVLNLSLIISDPIAVLAYPSNAQAFYFALFLLAIQLWYKAKRSEVDIEILLYCYVPVLLVASFMYQFIEIIWKNNTLAWGDFILLLILLLTFLLLRDRLRKSTLLLCMVWVWAIGKLSITWIMPFTTIFGYMIHPFFFITVGLIFSILFVFKRKKVSE</sequence>
<feature type="transmembrane region" description="Helical" evidence="1">
    <location>
        <begin position="46"/>
        <end position="66"/>
    </location>
</feature>
<feature type="transmembrane region" description="Helical" evidence="1">
    <location>
        <begin position="106"/>
        <end position="128"/>
    </location>
</feature>
<keyword evidence="1" id="KW-0472">Membrane</keyword>
<protein>
    <submittedName>
        <fullName evidence="2">Uncharacterized protein</fullName>
    </submittedName>
</protein>
<accession>A0A941DR12</accession>